<dbReference type="PANTHER" id="PTHR13847">
    <property type="entry name" value="SARCOSINE DEHYDROGENASE-RELATED"/>
    <property type="match status" value="1"/>
</dbReference>
<dbReference type="Proteomes" id="UP001461163">
    <property type="component" value="Unassembled WGS sequence"/>
</dbReference>
<accession>A0ABU9SVP2</accession>
<dbReference type="Gene3D" id="3.50.50.60">
    <property type="entry name" value="FAD/NAD(P)-binding domain"/>
    <property type="match status" value="1"/>
</dbReference>
<dbReference type="Gene3D" id="3.30.9.10">
    <property type="entry name" value="D-Amino Acid Oxidase, subunit A, domain 2"/>
    <property type="match status" value="1"/>
</dbReference>
<reference evidence="3 4" key="1">
    <citation type="submission" date="2024-03" db="EMBL/GenBank/DDBJ databases">
        <title>Community enrichment and isolation of bacterial strains for fucoidan degradation.</title>
        <authorList>
            <person name="Sichert A."/>
        </authorList>
    </citation>
    <scope>NUCLEOTIDE SEQUENCE [LARGE SCALE GENOMIC DNA]</scope>
    <source>
        <strain evidence="3 4">AS12</strain>
    </source>
</reference>
<dbReference type="Pfam" id="PF01266">
    <property type="entry name" value="DAO"/>
    <property type="match status" value="1"/>
</dbReference>
<feature type="domain" description="FAD dependent oxidoreductase" evidence="2">
    <location>
        <begin position="10"/>
        <end position="389"/>
    </location>
</feature>
<keyword evidence="4" id="KW-1185">Reference proteome</keyword>
<dbReference type="InterPro" id="IPR006076">
    <property type="entry name" value="FAD-dep_OxRdtase"/>
</dbReference>
<evidence type="ECO:0000313" key="4">
    <source>
        <dbReference type="Proteomes" id="UP001461163"/>
    </source>
</evidence>
<gene>
    <name evidence="3" type="ORF">WNY77_09115</name>
</gene>
<dbReference type="RefSeq" id="WP_342881524.1">
    <property type="nucleotide sequence ID" value="NZ_JBBMQS010000004.1"/>
</dbReference>
<dbReference type="PANTHER" id="PTHR13847:SF289">
    <property type="entry name" value="GLYCINE OXIDASE"/>
    <property type="match status" value="1"/>
</dbReference>
<evidence type="ECO:0000313" key="3">
    <source>
        <dbReference type="EMBL" id="MEM5497549.1"/>
    </source>
</evidence>
<name>A0ABU9SVP2_9ALTE</name>
<proteinExistence type="predicted"/>
<dbReference type="InterPro" id="IPR036188">
    <property type="entry name" value="FAD/NAD-bd_sf"/>
</dbReference>
<protein>
    <submittedName>
        <fullName evidence="3">FAD-dependent oxidoreductase</fullName>
    </submittedName>
</protein>
<dbReference type="EMBL" id="JBBMQS010000004">
    <property type="protein sequence ID" value="MEM5497549.1"/>
    <property type="molecule type" value="Genomic_DNA"/>
</dbReference>
<comment type="caution">
    <text evidence="3">The sequence shown here is derived from an EMBL/GenBank/DDBJ whole genome shotgun (WGS) entry which is preliminary data.</text>
</comment>
<evidence type="ECO:0000259" key="2">
    <source>
        <dbReference type="Pfam" id="PF01266"/>
    </source>
</evidence>
<organism evidence="3 4">
    <name type="scientific">Paraglaciecola mesophila</name>
    <dbReference type="NCBI Taxonomy" id="197222"/>
    <lineage>
        <taxon>Bacteria</taxon>
        <taxon>Pseudomonadati</taxon>
        <taxon>Pseudomonadota</taxon>
        <taxon>Gammaproteobacteria</taxon>
        <taxon>Alteromonadales</taxon>
        <taxon>Alteromonadaceae</taxon>
        <taxon>Paraglaciecola</taxon>
    </lineage>
</organism>
<dbReference type="SUPFAM" id="SSF51905">
    <property type="entry name" value="FAD/NAD(P)-binding domain"/>
    <property type="match status" value="1"/>
</dbReference>
<dbReference type="SUPFAM" id="SSF54373">
    <property type="entry name" value="FAD-linked reductases, C-terminal domain"/>
    <property type="match status" value="1"/>
</dbReference>
<keyword evidence="1" id="KW-0560">Oxidoreductase</keyword>
<evidence type="ECO:0000256" key="1">
    <source>
        <dbReference type="ARBA" id="ARBA00023002"/>
    </source>
</evidence>
<sequence>MAHQSGNEMRIAIVGAGIMGRMMAWQLLQRQEAISLTIFDKDPIESGSAAAYTAAGMLAPYSELESADLAVFHMGLASLTRWPDVIHTLNSRLAKPLTLFDRGTLVVAHRQDKPDFQQFSRQLIGKLPDFVQDKVFSHMQFLTQPTLHQYAPQLANHFEGALYLPNEAWVDTAEVMAGLADCLQQSAVKWHANTHVLRVDNEQQSADANSAAVFLPEGKHVFDYVIDCRGLGAKQDVSGVGQRGAKLSYNTVDDKTCEQQMPELRGVRGEVITLYAPEVELKHAVRLMHPRYKLYIAPRHNHHFVIGASQIESEDTGPITVRSTLELLSAAYSIDAGFGEAKIVKTAANCRPAYPDNLPKVHFNQRVMRINGLFRHGYLLAPMLAEQACNRLFDVDFKSTYVDLIQEVAC</sequence>